<protein>
    <submittedName>
        <fullName evidence="3">Uncharacterized protein</fullName>
    </submittedName>
</protein>
<keyword evidence="2" id="KW-0812">Transmembrane</keyword>
<evidence type="ECO:0000256" key="1">
    <source>
        <dbReference type="SAM" id="MobiDB-lite"/>
    </source>
</evidence>
<evidence type="ECO:0000256" key="2">
    <source>
        <dbReference type="SAM" id="Phobius"/>
    </source>
</evidence>
<feature type="compositionally biased region" description="Basic and acidic residues" evidence="1">
    <location>
        <begin position="66"/>
        <end position="75"/>
    </location>
</feature>
<keyword evidence="4" id="KW-1185">Reference proteome</keyword>
<feature type="compositionally biased region" description="Basic residues" evidence="1">
    <location>
        <begin position="118"/>
        <end position="129"/>
    </location>
</feature>
<evidence type="ECO:0000313" key="3">
    <source>
        <dbReference type="EMBL" id="ABP55572.1"/>
    </source>
</evidence>
<organism evidence="3 4">
    <name type="scientific">Salinispora tropica (strain ATCC BAA-916 / DSM 44818 / JCM 13857 / NBRC 105044 / CNB-440)</name>
    <dbReference type="NCBI Taxonomy" id="369723"/>
    <lineage>
        <taxon>Bacteria</taxon>
        <taxon>Bacillati</taxon>
        <taxon>Actinomycetota</taxon>
        <taxon>Actinomycetes</taxon>
        <taxon>Micromonosporales</taxon>
        <taxon>Micromonosporaceae</taxon>
        <taxon>Salinispora</taxon>
    </lineage>
</organism>
<keyword evidence="2" id="KW-0472">Membrane</keyword>
<reference evidence="4" key="1">
    <citation type="journal article" date="2007" name="Proc. Natl. Acad. Sci. U.S.A.">
        <title>Genome sequencing reveals complex secondary metabolome in the marine actinomycete Salinispora tropica.</title>
        <authorList>
            <person name="Udwary D.W."/>
            <person name="Zeigler L."/>
            <person name="Asolkar R.N."/>
            <person name="Singan V."/>
            <person name="Lapidus A."/>
            <person name="Fenical W."/>
            <person name="Jensen P.R."/>
            <person name="Moore B.S."/>
        </authorList>
    </citation>
    <scope>NUCLEOTIDE SEQUENCE [LARGE SCALE GENOMIC DNA]</scope>
    <source>
        <strain evidence="4">ATCC BAA-916 / DSM 44818 / CNB-440</strain>
    </source>
</reference>
<sequence>MADTPGRLPTFDDQLRCSCCRPPPGELRFSGRPLAAADRAGNGLTTAPHPRHVVAAPASGVRTKRGRADRADRPPRAHIRVAVPQVDRAALQPAAGSAHTRHPRPADSVQHPVESSPRSRRSRRTPRHRPAPDNQPTSTASDDTQTGQLPRVAGRRRTVLRTLAAVALLAAAALVLGLSWVPDPDEPSRPPTADELTRLSAVRVTNYRDLRAGVNLTAGTGAARIDLVGWIDWSRPLLYLDLGGPGAGTERGLLQATPGVMLLRPAPTTPAPPSPAPPPLVPPTNGWRLAAPSATDRLQPLLDLLFALATDRSDPPAGETARWIGSADDADVLAAQLPPAQPGAPTPPATEVRWWVDREARLHRLEARLPNLGPVAVRLNRTDRPTLRPVEALGGQPGTPRPLSTAERRRLTLLPTQLRTAGEARATLTALIDSEANLHGTGWVNWSRRSAYLAVDDLDPPRRRILLRHERGRTTQTELPATVNAGVDPVEPPLPVPTAGWKPAPDTGLAALLDAALRAATTPEEGTARRIRGDRLNDTDLDVVEVAAIGEPIRYWLDRSGLLHRLQLPTAAGTWAQVDLTFGDSAAN</sequence>
<gene>
    <name evidence="3" type="ordered locus">Strop_3138</name>
</gene>
<dbReference type="EMBL" id="CP000667">
    <property type="protein sequence ID" value="ABP55572.1"/>
    <property type="molecule type" value="Genomic_DNA"/>
</dbReference>
<feature type="region of interest" description="Disordered" evidence="1">
    <location>
        <begin position="38"/>
        <end position="153"/>
    </location>
</feature>
<feature type="compositionally biased region" description="Polar residues" evidence="1">
    <location>
        <begin position="134"/>
        <end position="148"/>
    </location>
</feature>
<proteinExistence type="predicted"/>
<accession>A4X9J8</accession>
<dbReference type="eggNOG" id="ENOG5033M6H">
    <property type="taxonomic scope" value="Bacteria"/>
</dbReference>
<name>A4X9J8_SALTO</name>
<dbReference type="AlphaFoldDB" id="A4X9J8"/>
<dbReference type="Proteomes" id="UP000000235">
    <property type="component" value="Chromosome"/>
</dbReference>
<dbReference type="KEGG" id="stp:Strop_3138"/>
<feature type="transmembrane region" description="Helical" evidence="2">
    <location>
        <begin position="159"/>
        <end position="181"/>
    </location>
</feature>
<evidence type="ECO:0000313" key="4">
    <source>
        <dbReference type="Proteomes" id="UP000000235"/>
    </source>
</evidence>
<keyword evidence="2" id="KW-1133">Transmembrane helix</keyword>
<dbReference type="HOGENOM" id="CLU_032983_0_0_11"/>